<dbReference type="AlphaFoldDB" id="A0A246HJ32"/>
<organism evidence="3 4">
    <name type="scientific">Stenotrophomonas maltophilia</name>
    <name type="common">Pseudomonas maltophilia</name>
    <name type="synonym">Xanthomonas maltophilia</name>
    <dbReference type="NCBI Taxonomy" id="40324"/>
    <lineage>
        <taxon>Bacteria</taxon>
        <taxon>Pseudomonadati</taxon>
        <taxon>Pseudomonadota</taxon>
        <taxon>Gammaproteobacteria</taxon>
        <taxon>Lysobacterales</taxon>
        <taxon>Lysobacteraceae</taxon>
        <taxon>Stenotrophomonas</taxon>
        <taxon>Stenotrophomonas maltophilia group</taxon>
    </lineage>
</organism>
<evidence type="ECO:0008006" key="5">
    <source>
        <dbReference type="Google" id="ProtNLM"/>
    </source>
</evidence>
<dbReference type="GO" id="GO:0015627">
    <property type="term" value="C:type II protein secretion system complex"/>
    <property type="evidence" value="ECO:0007669"/>
    <property type="project" value="InterPro"/>
</dbReference>
<feature type="transmembrane region" description="Helical" evidence="2">
    <location>
        <begin position="12"/>
        <end position="33"/>
    </location>
</feature>
<reference evidence="3 4" key="1">
    <citation type="submission" date="2017-06" db="EMBL/GenBank/DDBJ databases">
        <authorList>
            <person name="Kim H.J."/>
            <person name="Triplett B.A."/>
        </authorList>
    </citation>
    <scope>NUCLEOTIDE SEQUENCE [LARGE SCALE GENOMIC DNA]</scope>
    <source>
        <strain evidence="3 4">13146</strain>
    </source>
</reference>
<keyword evidence="2" id="KW-1133">Transmembrane helix</keyword>
<dbReference type="OrthoDB" id="6905301at2"/>
<keyword evidence="2" id="KW-0472">Membrane</keyword>
<dbReference type="InterPro" id="IPR045584">
    <property type="entry name" value="Pilin-like"/>
</dbReference>
<accession>A0A246HJ32</accession>
<dbReference type="InterPro" id="IPR000983">
    <property type="entry name" value="Bac_GSPG_pilin"/>
</dbReference>
<dbReference type="GO" id="GO:0043683">
    <property type="term" value="P:type IV pilus assembly"/>
    <property type="evidence" value="ECO:0007669"/>
    <property type="project" value="InterPro"/>
</dbReference>
<proteinExistence type="predicted"/>
<evidence type="ECO:0000256" key="1">
    <source>
        <dbReference type="ARBA" id="ARBA00022481"/>
    </source>
</evidence>
<dbReference type="EMBL" id="NIVS01000055">
    <property type="protein sequence ID" value="OWQ49946.1"/>
    <property type="molecule type" value="Genomic_DNA"/>
</dbReference>
<dbReference type="PRINTS" id="PR00813">
    <property type="entry name" value="BCTERIALGSPG"/>
</dbReference>
<dbReference type="Proteomes" id="UP000198157">
    <property type="component" value="Unassembled WGS sequence"/>
</dbReference>
<gene>
    <name evidence="3" type="ORF">CEE60_18335</name>
</gene>
<dbReference type="Gene3D" id="3.30.700.10">
    <property type="entry name" value="Glycoprotein, Type 4 Pilin"/>
    <property type="match status" value="1"/>
</dbReference>
<dbReference type="InterPro" id="IPR012902">
    <property type="entry name" value="N_methyl_site"/>
</dbReference>
<dbReference type="Pfam" id="PF07963">
    <property type="entry name" value="N_methyl"/>
    <property type="match status" value="1"/>
</dbReference>
<keyword evidence="2" id="KW-0812">Transmembrane</keyword>
<dbReference type="Pfam" id="PF16732">
    <property type="entry name" value="ComP_DUS"/>
    <property type="match status" value="1"/>
</dbReference>
<evidence type="ECO:0000313" key="3">
    <source>
        <dbReference type="EMBL" id="OWQ49946.1"/>
    </source>
</evidence>
<evidence type="ECO:0000313" key="4">
    <source>
        <dbReference type="Proteomes" id="UP000198157"/>
    </source>
</evidence>
<dbReference type="PROSITE" id="PS00409">
    <property type="entry name" value="PROKAR_NTER_METHYL"/>
    <property type="match status" value="1"/>
</dbReference>
<comment type="caution">
    <text evidence="3">The sequence shown here is derived from an EMBL/GenBank/DDBJ whole genome shotgun (WGS) entry which is preliminary data.</text>
</comment>
<dbReference type="NCBIfam" id="TIGR02532">
    <property type="entry name" value="IV_pilin_GFxxxE"/>
    <property type="match status" value="1"/>
</dbReference>
<dbReference type="SUPFAM" id="SSF54523">
    <property type="entry name" value="Pili subunits"/>
    <property type="match status" value="1"/>
</dbReference>
<dbReference type="GO" id="GO:0015628">
    <property type="term" value="P:protein secretion by the type II secretion system"/>
    <property type="evidence" value="ECO:0007669"/>
    <property type="project" value="InterPro"/>
</dbReference>
<sequence>MDGGRRARGFTLLELMVVVAIIAILAAIALPAYSRYVLRSKIRLAQSDLLALSANVENFRQRTLSYPPSAEVAQRGWTPAASSADFSFSYTSKDGGYTLSAEAGTTMGKASGCVLSLDAANTRTVGSACSAVGIDSW</sequence>
<protein>
    <recommendedName>
        <fullName evidence="5">Prepilin-type N-terminal cleavage/methylation domain-containing protein</fullName>
    </recommendedName>
</protein>
<keyword evidence="1" id="KW-0488">Methylation</keyword>
<dbReference type="PANTHER" id="PTHR30093:SF47">
    <property type="entry name" value="TYPE IV PILUS NON-CORE MINOR PILIN PILE"/>
    <property type="match status" value="1"/>
</dbReference>
<name>A0A246HJ32_STEMA</name>
<evidence type="ECO:0000256" key="2">
    <source>
        <dbReference type="SAM" id="Phobius"/>
    </source>
</evidence>
<dbReference type="InterPro" id="IPR031982">
    <property type="entry name" value="PilE-like"/>
</dbReference>
<dbReference type="PANTHER" id="PTHR30093">
    <property type="entry name" value="GENERAL SECRETION PATHWAY PROTEIN G"/>
    <property type="match status" value="1"/>
</dbReference>